<organism evidence="1 2">
    <name type="scientific">Sinimarinibacterium flocculans</name>
    <dbReference type="NCBI Taxonomy" id="985250"/>
    <lineage>
        <taxon>Bacteria</taxon>
        <taxon>Pseudomonadati</taxon>
        <taxon>Pseudomonadota</taxon>
        <taxon>Gammaproteobacteria</taxon>
        <taxon>Nevskiales</taxon>
        <taxon>Nevskiaceae</taxon>
        <taxon>Sinimarinibacterium</taxon>
    </lineage>
</organism>
<dbReference type="OrthoDB" id="9794948at2"/>
<dbReference type="EMBL" id="QICN01000002">
    <property type="protein sequence ID" value="PXV70685.1"/>
    <property type="molecule type" value="Genomic_DNA"/>
</dbReference>
<dbReference type="PANTHER" id="PTHR35802">
    <property type="entry name" value="PROTEASE SYNTHASE AND SPORULATION PROTEIN PAI 2"/>
    <property type="match status" value="1"/>
</dbReference>
<evidence type="ECO:0000313" key="1">
    <source>
        <dbReference type="EMBL" id="PXV70685.1"/>
    </source>
</evidence>
<sequence length="206" mass="22632">MALYTPRHFAGSDLREAIALIQAYGFATLVTAGHGEPQVTHLPLLWAAGGDHGVLEGHMARANPHWQRFADGHTLAIFHGPHAYVSPSWYVQPELQVPTWNYATVHATGTVEVIDDRDAKLDLVDRSAAVYEAGSACPWTRGVDGERLEALLRNIVAFRMPISRLDAKFKMSQNKTAADRAGVIARLEASGDTVQREVGRWMAAHE</sequence>
<dbReference type="InterPro" id="IPR007396">
    <property type="entry name" value="TR_PAI2-type"/>
</dbReference>
<evidence type="ECO:0000313" key="2">
    <source>
        <dbReference type="Proteomes" id="UP000248330"/>
    </source>
</evidence>
<dbReference type="Gene3D" id="2.30.110.10">
    <property type="entry name" value="Electron Transport, Fmn-binding Protein, Chain A"/>
    <property type="match status" value="1"/>
</dbReference>
<dbReference type="Proteomes" id="UP000248330">
    <property type="component" value="Unassembled WGS sequence"/>
</dbReference>
<name>A0A318EIH8_9GAMM</name>
<dbReference type="PANTHER" id="PTHR35802:SF1">
    <property type="entry name" value="PROTEASE SYNTHASE AND SPORULATION PROTEIN PAI 2"/>
    <property type="match status" value="1"/>
</dbReference>
<proteinExistence type="predicted"/>
<dbReference type="InterPro" id="IPR012349">
    <property type="entry name" value="Split_barrel_FMN-bd"/>
</dbReference>
<dbReference type="Pfam" id="PF04299">
    <property type="entry name" value="FMN_bind_2"/>
    <property type="match status" value="1"/>
</dbReference>
<dbReference type="RefSeq" id="WP_110264327.1">
    <property type="nucleotide sequence ID" value="NZ_CAWNXA010000002.1"/>
</dbReference>
<protein>
    <submittedName>
        <fullName evidence="1">PaiB family negative transcriptional regulator</fullName>
    </submittedName>
</protein>
<gene>
    <name evidence="1" type="ORF">C8D93_102544</name>
</gene>
<keyword evidence="2" id="KW-1185">Reference proteome</keyword>
<dbReference type="SUPFAM" id="SSF50475">
    <property type="entry name" value="FMN-binding split barrel"/>
    <property type="match status" value="1"/>
</dbReference>
<comment type="caution">
    <text evidence="1">The sequence shown here is derived from an EMBL/GenBank/DDBJ whole genome shotgun (WGS) entry which is preliminary data.</text>
</comment>
<reference evidence="1 2" key="1">
    <citation type="submission" date="2018-04" db="EMBL/GenBank/DDBJ databases">
        <title>Genomic Encyclopedia of Type Strains, Phase IV (KMG-IV): sequencing the most valuable type-strain genomes for metagenomic binning, comparative biology and taxonomic classification.</title>
        <authorList>
            <person name="Goeker M."/>
        </authorList>
    </citation>
    <scope>NUCLEOTIDE SEQUENCE [LARGE SCALE GENOMIC DNA]</scope>
    <source>
        <strain evidence="1 2">DSM 104150</strain>
    </source>
</reference>
<accession>A0A318EIH8</accession>
<dbReference type="AlphaFoldDB" id="A0A318EIH8"/>
<dbReference type="PIRSF" id="PIRSF010372">
    <property type="entry name" value="PaiB"/>
    <property type="match status" value="1"/>
</dbReference>